<evidence type="ECO:0000313" key="2">
    <source>
        <dbReference type="Proteomes" id="UP001558613"/>
    </source>
</evidence>
<name>A0ABR3LF89_9TELE</name>
<accession>A0ABR3LF89</accession>
<proteinExistence type="predicted"/>
<dbReference type="EMBL" id="JAYMGO010000022">
    <property type="protein sequence ID" value="KAL1251525.1"/>
    <property type="molecule type" value="Genomic_DNA"/>
</dbReference>
<sequence length="66" mass="7631">MWTRGRTGLGGARWSLAERTDYICRRKTHKSLLEIFQDEPAVGCTRLKNQLSMSLQVCVSTYHRNC</sequence>
<dbReference type="Proteomes" id="UP001558613">
    <property type="component" value="Unassembled WGS sequence"/>
</dbReference>
<reference evidence="1 2" key="1">
    <citation type="submission" date="2023-09" db="EMBL/GenBank/DDBJ databases">
        <authorList>
            <person name="Wang M."/>
        </authorList>
    </citation>
    <scope>NUCLEOTIDE SEQUENCE [LARGE SCALE GENOMIC DNA]</scope>
    <source>
        <strain evidence="1">GT-2023</strain>
        <tissue evidence="1">Liver</tissue>
    </source>
</reference>
<comment type="caution">
    <text evidence="1">The sequence shown here is derived from an EMBL/GenBank/DDBJ whole genome shotgun (WGS) entry which is preliminary data.</text>
</comment>
<keyword evidence="2" id="KW-1185">Reference proteome</keyword>
<evidence type="ECO:0000313" key="1">
    <source>
        <dbReference type="EMBL" id="KAL1251525.1"/>
    </source>
</evidence>
<organism evidence="1 2">
    <name type="scientific">Cirrhinus molitorella</name>
    <name type="common">mud carp</name>
    <dbReference type="NCBI Taxonomy" id="172907"/>
    <lineage>
        <taxon>Eukaryota</taxon>
        <taxon>Metazoa</taxon>
        <taxon>Chordata</taxon>
        <taxon>Craniata</taxon>
        <taxon>Vertebrata</taxon>
        <taxon>Euteleostomi</taxon>
        <taxon>Actinopterygii</taxon>
        <taxon>Neopterygii</taxon>
        <taxon>Teleostei</taxon>
        <taxon>Ostariophysi</taxon>
        <taxon>Cypriniformes</taxon>
        <taxon>Cyprinidae</taxon>
        <taxon>Labeoninae</taxon>
        <taxon>Labeonini</taxon>
        <taxon>Cirrhinus</taxon>
    </lineage>
</organism>
<gene>
    <name evidence="1" type="ORF">QQF64_019321</name>
</gene>
<protein>
    <submittedName>
        <fullName evidence="1">Uncharacterized protein</fullName>
    </submittedName>
</protein>